<dbReference type="InterPro" id="IPR019525">
    <property type="entry name" value="Nrf1_NLS/DNA-bd_dimer"/>
</dbReference>
<feature type="compositionally biased region" description="Basic and acidic residues" evidence="1">
    <location>
        <begin position="481"/>
        <end position="502"/>
    </location>
</feature>
<dbReference type="Proteomes" id="UP000092461">
    <property type="component" value="Unassembled WGS sequence"/>
</dbReference>
<reference evidence="3" key="1">
    <citation type="submission" date="2020-05" db="UniProtKB">
        <authorList>
            <consortium name="EnsemblMetazoa"/>
        </authorList>
    </citation>
    <scope>IDENTIFICATION</scope>
    <source>
        <strain evidence="3">Jacobina</strain>
    </source>
</reference>
<feature type="region of interest" description="Disordered" evidence="1">
    <location>
        <begin position="475"/>
        <end position="510"/>
    </location>
</feature>
<organism evidence="3 4">
    <name type="scientific">Lutzomyia longipalpis</name>
    <name type="common">Sand fly</name>
    <dbReference type="NCBI Taxonomy" id="7200"/>
    <lineage>
        <taxon>Eukaryota</taxon>
        <taxon>Metazoa</taxon>
        <taxon>Ecdysozoa</taxon>
        <taxon>Arthropoda</taxon>
        <taxon>Hexapoda</taxon>
        <taxon>Insecta</taxon>
        <taxon>Pterygota</taxon>
        <taxon>Neoptera</taxon>
        <taxon>Endopterygota</taxon>
        <taxon>Diptera</taxon>
        <taxon>Nematocera</taxon>
        <taxon>Psychodoidea</taxon>
        <taxon>Psychodidae</taxon>
        <taxon>Lutzomyia</taxon>
        <taxon>Lutzomyia</taxon>
    </lineage>
</organism>
<dbReference type="AlphaFoldDB" id="A0A1B0CHR2"/>
<dbReference type="VEuPathDB" id="VectorBase:LLOJ003974"/>
<evidence type="ECO:0000313" key="3">
    <source>
        <dbReference type="EnsemblMetazoa" id="LLOJ003974-PA"/>
    </source>
</evidence>
<dbReference type="VEuPathDB" id="VectorBase:LLONM1_009388"/>
<evidence type="ECO:0000256" key="1">
    <source>
        <dbReference type="SAM" id="MobiDB-lite"/>
    </source>
</evidence>
<proteinExistence type="predicted"/>
<dbReference type="EMBL" id="AJWK01012600">
    <property type="status" value="NOT_ANNOTATED_CDS"/>
    <property type="molecule type" value="Genomic_DNA"/>
</dbReference>
<feature type="domain" description="Nuclear respiratory factor 1 NLS/DNA-binding dimerisation" evidence="2">
    <location>
        <begin position="19"/>
        <end position="116"/>
    </location>
</feature>
<evidence type="ECO:0000313" key="4">
    <source>
        <dbReference type="Proteomes" id="UP000092461"/>
    </source>
</evidence>
<name>A0A1B0CHR2_LUTLO</name>
<feature type="region of interest" description="Disordered" evidence="1">
    <location>
        <begin position="581"/>
        <end position="604"/>
    </location>
</feature>
<dbReference type="EnsemblMetazoa" id="LLOJ003974-RA">
    <property type="protein sequence ID" value="LLOJ003974-PA"/>
    <property type="gene ID" value="LLOJ003974"/>
</dbReference>
<dbReference type="Pfam" id="PF10491">
    <property type="entry name" value="Nrf1_DNA-bind"/>
    <property type="match status" value="1"/>
</dbReference>
<accession>A0A1B0CHR2</accession>
<protein>
    <recommendedName>
        <fullName evidence="2">Nuclear respiratory factor 1 NLS/DNA-binding dimerisation domain-containing protein</fullName>
    </recommendedName>
</protein>
<sequence>MPPVHIGNDGGDQDKSGCQNMVSNLPLLFAGGYPTTLDKMTENQIENFIPFMVQCSLGYIQLQSNRGEYREPEWWPDDVPFVIPLMRPKDFSGDWRAKLREIVVTCYSFHKNIFLLRFCKELATYEPECLRFINNYNSTTSLFDRTNNKLLVTFRNENMLYDQQQISNKKTLLPRNNSSQSLDSCQQMVEPALFDIYLCDNCDAELYSMEAFMEHEKICQPNEEEGEDDDVIFCESEAEEPVDEDQQQMSAFLMSLGLQSTENIGGSQQSRGGSGRDMVSTYSAYAFSSPDKHRNFQRRTRGRLAYNKCQAIPISSPAGQLLLNTSKTVMSCEYLEERLDRQERFCIAQPLGGETFSRRRWLDSRRNLQFSSFPVTYRKLSDHQSSNEWHTFKFPKRQFSTEHRRQNLERYNAVILKQCKPCVVRVEKLTREKIEAYLFDANLKVMNKKLMKHRDKVHKRDNPKVVEIIDLCSSDDSGDEEERKAISEEPAEQRPDAAKESSDMSPKYDGNFISMPVQTVGLPAEPLKPSVFLFSNNTATSIDDIHSTQIYRLPTKIHQNQENIMSRNFWHTSSKASCHFSPYPTGRSSSVGSDRKDSQRSGVVTGRLMPPLIRLAATSGAKSITANVSI</sequence>
<keyword evidence="4" id="KW-1185">Reference proteome</keyword>
<evidence type="ECO:0000259" key="2">
    <source>
        <dbReference type="Pfam" id="PF10491"/>
    </source>
</evidence>